<feature type="transmembrane region" description="Helical" evidence="16">
    <location>
        <begin position="736"/>
        <end position="754"/>
    </location>
</feature>
<dbReference type="FunFam" id="1.20.1280.50:FF:000133">
    <property type="entry name" value="F-box and WD repeat domain-containing 7"/>
    <property type="match status" value="1"/>
</dbReference>
<evidence type="ECO:0000256" key="8">
    <source>
        <dbReference type="ARBA" id="ARBA00022737"/>
    </source>
</evidence>
<name>A0A7R9G7T2_9CRUS</name>
<feature type="transmembrane region" description="Helical" evidence="16">
    <location>
        <begin position="12"/>
        <end position="32"/>
    </location>
</feature>
<evidence type="ECO:0000313" key="19">
    <source>
        <dbReference type="Proteomes" id="UP000678499"/>
    </source>
</evidence>
<dbReference type="FunFam" id="2.130.10.10:FF:000032">
    <property type="entry name" value="F-box/WD repeat-containing protein 7 isoform X1"/>
    <property type="match status" value="1"/>
</dbReference>
<dbReference type="Pfam" id="PF00400">
    <property type="entry name" value="WD40"/>
    <property type="match status" value="7"/>
</dbReference>
<evidence type="ECO:0000256" key="10">
    <source>
        <dbReference type="ARBA" id="ARBA00022824"/>
    </source>
</evidence>
<dbReference type="InterPro" id="IPR001680">
    <property type="entry name" value="WD40_rpt"/>
</dbReference>
<feature type="transmembrane region" description="Helical" evidence="16">
    <location>
        <begin position="492"/>
        <end position="510"/>
    </location>
</feature>
<dbReference type="Proteomes" id="UP000678499">
    <property type="component" value="Unassembled WGS sequence"/>
</dbReference>
<keyword evidence="5 14" id="KW-0853">WD repeat</keyword>
<keyword evidence="8" id="KW-0677">Repeat</keyword>
<feature type="transmembrane region" description="Helical" evidence="16">
    <location>
        <begin position="439"/>
        <end position="455"/>
    </location>
</feature>
<dbReference type="Pfam" id="PF12937">
    <property type="entry name" value="F-box-like"/>
    <property type="match status" value="1"/>
</dbReference>
<evidence type="ECO:0000256" key="14">
    <source>
        <dbReference type="PROSITE-ProRule" id="PRU00221"/>
    </source>
</evidence>
<dbReference type="GO" id="GO:0005789">
    <property type="term" value="C:endoplasmic reticulum membrane"/>
    <property type="evidence" value="ECO:0007669"/>
    <property type="project" value="UniProtKB-SubCell"/>
</dbReference>
<dbReference type="InterPro" id="IPR045687">
    <property type="entry name" value="PIGG/GPI7_C"/>
</dbReference>
<reference evidence="18" key="1">
    <citation type="submission" date="2020-11" db="EMBL/GenBank/DDBJ databases">
        <authorList>
            <person name="Tran Van P."/>
        </authorList>
    </citation>
    <scope>NUCLEOTIDE SEQUENCE</scope>
</reference>
<feature type="transmembrane region" description="Helical" evidence="16">
    <location>
        <begin position="592"/>
        <end position="609"/>
    </location>
</feature>
<feature type="repeat" description="WD" evidence="14">
    <location>
        <begin position="1309"/>
        <end position="1348"/>
    </location>
</feature>
<feature type="region of interest" description="Disordered" evidence="15">
    <location>
        <begin position="962"/>
        <end position="1039"/>
    </location>
</feature>
<feature type="repeat" description="WD" evidence="14">
    <location>
        <begin position="1512"/>
        <end position="1551"/>
    </location>
</feature>
<dbReference type="SMART" id="SM00256">
    <property type="entry name" value="FBOX"/>
    <property type="match status" value="1"/>
</dbReference>
<protein>
    <recommendedName>
        <fullName evidence="17">F-box domain-containing protein</fullName>
    </recommendedName>
</protein>
<dbReference type="GO" id="GO:0051267">
    <property type="term" value="F:CP2 mannose-ethanolamine phosphotransferase activity"/>
    <property type="evidence" value="ECO:0007669"/>
    <property type="project" value="TreeGrafter"/>
</dbReference>
<dbReference type="OrthoDB" id="190105at2759"/>
<keyword evidence="4" id="KW-0337">GPI-anchor biosynthesis</keyword>
<evidence type="ECO:0000256" key="11">
    <source>
        <dbReference type="ARBA" id="ARBA00022989"/>
    </source>
</evidence>
<dbReference type="PANTHER" id="PTHR23072:SF0">
    <property type="entry name" value="GPI ETHANOLAMINE PHOSPHATE TRANSFERASE 2"/>
    <property type="match status" value="1"/>
</dbReference>
<dbReference type="PANTHER" id="PTHR23072">
    <property type="entry name" value="PHOSPHATIDYLINOSITOL GLYCAN-RELATED"/>
    <property type="match status" value="1"/>
</dbReference>
<evidence type="ECO:0000256" key="12">
    <source>
        <dbReference type="ARBA" id="ARBA00023136"/>
    </source>
</evidence>
<evidence type="ECO:0000256" key="2">
    <source>
        <dbReference type="ARBA" id="ARBA00004687"/>
    </source>
</evidence>
<evidence type="ECO:0000259" key="17">
    <source>
        <dbReference type="PROSITE" id="PS50181"/>
    </source>
</evidence>
<dbReference type="InterPro" id="IPR036322">
    <property type="entry name" value="WD40_repeat_dom_sf"/>
</dbReference>
<proteinExistence type="inferred from homology"/>
<dbReference type="InterPro" id="IPR017850">
    <property type="entry name" value="Alkaline_phosphatase_core_sf"/>
</dbReference>
<dbReference type="EMBL" id="CAJPEX010000029">
    <property type="protein sequence ID" value="CAG0912560.1"/>
    <property type="molecule type" value="Genomic_DNA"/>
</dbReference>
<dbReference type="InterPro" id="IPR001810">
    <property type="entry name" value="F-box_dom"/>
</dbReference>
<feature type="region of interest" description="Disordered" evidence="15">
    <location>
        <begin position="1183"/>
        <end position="1202"/>
    </location>
</feature>
<accession>A0A7R9G7T2</accession>
<dbReference type="PRINTS" id="PR00320">
    <property type="entry name" value="GPROTEINBRPT"/>
</dbReference>
<dbReference type="Gene3D" id="3.40.720.10">
    <property type="entry name" value="Alkaline Phosphatase, subunit A"/>
    <property type="match status" value="1"/>
</dbReference>
<dbReference type="PROSITE" id="PS00678">
    <property type="entry name" value="WD_REPEATS_1"/>
    <property type="match status" value="5"/>
</dbReference>
<feature type="transmembrane region" description="Helical" evidence="16">
    <location>
        <begin position="706"/>
        <end position="724"/>
    </location>
</feature>
<dbReference type="Gene3D" id="1.20.1280.50">
    <property type="match status" value="1"/>
</dbReference>
<dbReference type="GO" id="GO:0006506">
    <property type="term" value="P:GPI anchor biosynthetic process"/>
    <property type="evidence" value="ECO:0007669"/>
    <property type="project" value="UniProtKB-KW"/>
</dbReference>
<dbReference type="InterPro" id="IPR039527">
    <property type="entry name" value="PIGG/GPI7"/>
</dbReference>
<feature type="compositionally biased region" description="Low complexity" evidence="15">
    <location>
        <begin position="1006"/>
        <end position="1016"/>
    </location>
</feature>
<dbReference type="InterPro" id="IPR037674">
    <property type="entry name" value="PIG-G_N"/>
</dbReference>
<evidence type="ECO:0000256" key="3">
    <source>
        <dbReference type="ARBA" id="ARBA00005315"/>
    </source>
</evidence>
<evidence type="ECO:0000256" key="16">
    <source>
        <dbReference type="SAM" id="Phobius"/>
    </source>
</evidence>
<sequence>MMDAKIEFGCISVLLLNLLVGGFLFISGFLPYSPSAQPPLPADLDNITIPSDAAIGRVVLMVIDALRWDFIYPWDQSDMRRTKNFVDDMGFLWRARASSPTVTLPRIKAIVSGTIPGFVDVLVNLNSGMMDKDSFVLRARAAGKVLTFFGDDTWLKLFPDTFARSDGTSSFYVTDYTEVDDNVTRHLDDELMRNDWDLMILHYLGLDHIGHTFGPSSPLVRTKLKEMDHVVEKIVTSLTEGHEGLSIQAPPLFILCGDHGMSDGGSHGGSSKNEVMTPLLFISPLFRGVNIKDRGDQFQEPIVSASRGPYLYYFCGVVQNSVSQASILFYLENLCNIPSRIVDVEQVDISPTMTAVLGLSYPSSSVGRVVTEVGESLSPVLRYKILAENYEHLSKLVEEQLGSVPDECVADMSGAVEDIEMATKCLQRQLLSVAADYDLYKMFLGWCLIAMIGFLKQSCSVAIVKVLSLEIPALSETSWGLWCSDPKRNTYFAWKALFGITGWSFVSFFLCRWIPSFTSSSLCPPHESGLSAFLSIFTWTLIGSTLVEILVRLWYLEMEKFKLKMHYVVFLVPAIQALSFGSTSFIEEEHFLWYHLATTQVVALVVVRLRDIRLQPEKQIGTLKNYRTTRSSARDCVCRGTALLVLLRISRAWNQTGDKWMHLRDVSKFLNEGEQRDALFLAVVAGLLAIGSCVRVSGVSGVVKCLVWTCLPLVFGFHAAHLGLPSSSWWSSRGILEARFTFLLLSVGWIAALVDHWSQRGNASRSNATLWRKSRLYLLVFAALTGKAHNIPLLAITCFIQDLFFGLVLKVITVDSSFPKFICYWISAFVMAFAAFFAQGNSNSLATVHLASGYAGLRSHVIYITGPMLVLSTYSHFILWILRAGEVLRYSFTPANPSQSSELQVTRRIVKGSFSLAVLWMRGLPFCAFLALMYVQREHLFVWTVFAPKLLYEGMAMKSSSSPVCNESNPGEVASSGSTSTHLPMDDMEDSTDVPSNAEFIFGPKSASSRTSSSAAGGRLEDTGTTTTARPPTPETTKWNSWVRTFSPRRASCSCNTSPSVQPATERHPEVSEWVETFKKFSHRRRSEALDALISVCNHSQICALRESIEPHFQRDFVSLLPKELALHVLSFLSPTDLLKAAQTSRYWRLLAEDNLLWREKCRRVGIDDPKEILSGLPSTNSLSVSAASMTPPAEEEEDDDDDAVVVGSGVGSGLRSGMTGGVQPPRFLSPLAVMAEVCPWKAAYLRQFRVENNWRTRPLQTAKVLRGHDDHVITCLQFSDNRIISGSDDSTLKVWSVATGRGTCLMTLVGHTGGVWSCQMAGSIVVSGSTDRTLRVWNAETGECIHTLYGHASTVRCMCLHGNEVVSGSRDATLRVWDIETGQCRHLLVGHVAAVRCVQYNGTLVVSGAYDCTIKIWDAATEACLHTLQGHSNRVYSLQFDGVYIVSGSLDTSIKVWDVETGQCRHTLIGHQSLTSGMQLRNNILVSGNADSTVKVWDITSGQCLHTLSGPNKHQSAVTCLQFNGNFVISSSDDGTVKLWDARTGEFVRNLVMLESGGSGGVVWRIKASRTKLVCAVGSRNGTEETKLLVLDFDDYPDPMLRMSTLPAAPPPPPTPSSVAVAIMDAAEDSS</sequence>
<feature type="transmembrane region" description="Helical" evidence="16">
    <location>
        <begin position="678"/>
        <end position="700"/>
    </location>
</feature>
<dbReference type="SUPFAM" id="SSF50978">
    <property type="entry name" value="WD40 repeat-like"/>
    <property type="match status" value="1"/>
</dbReference>
<dbReference type="InterPro" id="IPR019775">
    <property type="entry name" value="WD40_repeat_CS"/>
</dbReference>
<comment type="pathway">
    <text evidence="2">Glycolipid biosynthesis; glycosylphosphatidylinositol-anchor biosynthesis.</text>
</comment>
<feature type="repeat" description="WD" evidence="14">
    <location>
        <begin position="1266"/>
        <end position="1302"/>
    </location>
</feature>
<keyword evidence="11 16" id="KW-1133">Transmembrane helix</keyword>
<evidence type="ECO:0000256" key="5">
    <source>
        <dbReference type="ARBA" id="ARBA00022574"/>
    </source>
</evidence>
<dbReference type="PROSITE" id="PS50181">
    <property type="entry name" value="FBOX"/>
    <property type="match status" value="1"/>
</dbReference>
<evidence type="ECO:0000256" key="7">
    <source>
        <dbReference type="ARBA" id="ARBA00022692"/>
    </source>
</evidence>
<comment type="similarity">
    <text evidence="3">Belongs to the PIGG/PIGN/PIGO family. PIGG subfamily.</text>
</comment>
<evidence type="ECO:0000256" key="1">
    <source>
        <dbReference type="ARBA" id="ARBA00004477"/>
    </source>
</evidence>
<dbReference type="SUPFAM" id="SSF53649">
    <property type="entry name" value="Alkaline phosphatase-like"/>
    <property type="match status" value="1"/>
</dbReference>
<evidence type="ECO:0000256" key="9">
    <source>
        <dbReference type="ARBA" id="ARBA00022786"/>
    </source>
</evidence>
<dbReference type="PROSITE" id="PS50082">
    <property type="entry name" value="WD_REPEATS_2"/>
    <property type="match status" value="7"/>
</dbReference>
<feature type="domain" description="F-box" evidence="17">
    <location>
        <begin position="1115"/>
        <end position="1161"/>
    </location>
</feature>
<evidence type="ECO:0000256" key="13">
    <source>
        <dbReference type="ARBA" id="ARBA00023180"/>
    </source>
</evidence>
<feature type="compositionally biased region" description="Polar residues" evidence="15">
    <location>
        <begin position="962"/>
        <end position="982"/>
    </location>
</feature>
<dbReference type="CDD" id="cd16024">
    <property type="entry name" value="GPI_EPT_2"/>
    <property type="match status" value="1"/>
</dbReference>
<dbReference type="EMBL" id="OA882066">
    <property type="protein sequence ID" value="CAD7272408.1"/>
    <property type="molecule type" value="Genomic_DNA"/>
</dbReference>
<keyword evidence="7 16" id="KW-0812">Transmembrane</keyword>
<feature type="transmembrane region" description="Helical" evidence="16">
    <location>
        <begin position="914"/>
        <end position="935"/>
    </location>
</feature>
<dbReference type="CDD" id="cd00200">
    <property type="entry name" value="WD40"/>
    <property type="match status" value="1"/>
</dbReference>
<feature type="repeat" description="WD" evidence="14">
    <location>
        <begin position="1469"/>
        <end position="1508"/>
    </location>
</feature>
<keyword evidence="10" id="KW-0256">Endoplasmic reticulum</keyword>
<dbReference type="InterPro" id="IPR036047">
    <property type="entry name" value="F-box-like_dom_sf"/>
</dbReference>
<dbReference type="InterPro" id="IPR015943">
    <property type="entry name" value="WD40/YVTN_repeat-like_dom_sf"/>
</dbReference>
<feature type="repeat" description="WD" evidence="14">
    <location>
        <begin position="1349"/>
        <end position="1388"/>
    </location>
</feature>
<keyword evidence="6" id="KW-0808">Transferase</keyword>
<evidence type="ECO:0000313" key="18">
    <source>
        <dbReference type="EMBL" id="CAD7272408.1"/>
    </source>
</evidence>
<feature type="transmembrane region" description="Helical" evidence="16">
    <location>
        <begin position="567"/>
        <end position="586"/>
    </location>
</feature>
<dbReference type="SUPFAM" id="SSF81383">
    <property type="entry name" value="F-box domain"/>
    <property type="match status" value="1"/>
</dbReference>
<dbReference type="GO" id="GO:0050793">
    <property type="term" value="P:regulation of developmental process"/>
    <property type="evidence" value="ECO:0007669"/>
    <property type="project" value="UniProtKB-ARBA"/>
</dbReference>
<keyword evidence="9" id="KW-0833">Ubl conjugation pathway</keyword>
<evidence type="ECO:0000256" key="15">
    <source>
        <dbReference type="SAM" id="MobiDB-lite"/>
    </source>
</evidence>
<feature type="transmembrane region" description="Helical" evidence="16">
    <location>
        <begin position="821"/>
        <end position="840"/>
    </location>
</feature>
<organism evidence="18">
    <name type="scientific">Notodromas monacha</name>
    <dbReference type="NCBI Taxonomy" id="399045"/>
    <lineage>
        <taxon>Eukaryota</taxon>
        <taxon>Metazoa</taxon>
        <taxon>Ecdysozoa</taxon>
        <taxon>Arthropoda</taxon>
        <taxon>Crustacea</taxon>
        <taxon>Oligostraca</taxon>
        <taxon>Ostracoda</taxon>
        <taxon>Podocopa</taxon>
        <taxon>Podocopida</taxon>
        <taxon>Cypridocopina</taxon>
        <taxon>Cypridoidea</taxon>
        <taxon>Cyprididae</taxon>
        <taxon>Notodromas</taxon>
    </lineage>
</organism>
<feature type="transmembrane region" description="Helical" evidence="16">
    <location>
        <begin position="530"/>
        <end position="555"/>
    </location>
</feature>
<dbReference type="Gene3D" id="2.130.10.10">
    <property type="entry name" value="YVTN repeat-like/Quinoprotein amine dehydrogenase"/>
    <property type="match status" value="1"/>
</dbReference>
<keyword evidence="13" id="KW-0325">Glycoprotein</keyword>
<feature type="repeat" description="WD" evidence="14">
    <location>
        <begin position="1389"/>
        <end position="1428"/>
    </location>
</feature>
<feature type="transmembrane region" description="Helical" evidence="16">
    <location>
        <begin position="860"/>
        <end position="882"/>
    </location>
</feature>
<keyword evidence="12 16" id="KW-0472">Membrane</keyword>
<dbReference type="Pfam" id="PF19316">
    <property type="entry name" value="PIGO_PIGG"/>
    <property type="match status" value="1"/>
</dbReference>
<dbReference type="InterPro" id="IPR020472">
    <property type="entry name" value="WD40_PAC1"/>
</dbReference>
<evidence type="ECO:0000256" key="4">
    <source>
        <dbReference type="ARBA" id="ARBA00022502"/>
    </source>
</evidence>
<dbReference type="PROSITE" id="PS50294">
    <property type="entry name" value="WD_REPEATS_REGION"/>
    <property type="match status" value="6"/>
</dbReference>
<feature type="repeat" description="WD" evidence="14">
    <location>
        <begin position="1429"/>
        <end position="1468"/>
    </location>
</feature>
<gene>
    <name evidence="18" type="ORF">NMOB1V02_LOCUS342</name>
</gene>
<keyword evidence="19" id="KW-1185">Reference proteome</keyword>
<dbReference type="Pfam" id="PF01663">
    <property type="entry name" value="Phosphodiest"/>
    <property type="match status" value="1"/>
</dbReference>
<evidence type="ECO:0000256" key="6">
    <source>
        <dbReference type="ARBA" id="ARBA00022679"/>
    </source>
</evidence>
<dbReference type="InterPro" id="IPR002591">
    <property type="entry name" value="Phosphodiest/P_Trfase"/>
</dbReference>
<dbReference type="SMART" id="SM00320">
    <property type="entry name" value="WD40"/>
    <property type="match status" value="7"/>
</dbReference>
<comment type="subcellular location">
    <subcellularLocation>
        <location evidence="1">Endoplasmic reticulum membrane</location>
        <topology evidence="1">Multi-pass membrane protein</topology>
    </subcellularLocation>
</comment>